<feature type="compositionally biased region" description="Low complexity" evidence="1">
    <location>
        <begin position="58"/>
        <end position="79"/>
    </location>
</feature>
<dbReference type="InterPro" id="IPR039019">
    <property type="entry name" value="CATSPERZ"/>
</dbReference>
<sequence>MEEKPFEVRTLSGPAPPVSPQPGPAWVPGRPLPQPRPGQLPSSPELTRRRSQSPGRAQGPRPQPARLLLPQSPRPLAALVVCGPQASLGSHGSDDSSPDNDIRNLWTRATLSQPKLNVPRSKICDDSDAEGSSLGSKTRQWCNGKAGRESDGGWEEWDDGEDKDGFRREDLHGHLSLEMELRRGSILGSHLEEDVDSETESEVSSSESSISISKHTPHRAYWIEQQNRLPLPLMEVMENEALEILTKALWSYRSGIGRDHFLTKQLQRYIEGLKRRRSKRLHLVAY</sequence>
<dbReference type="CTD" id="25858"/>
<dbReference type="KEGG" id="vvp:112924313"/>
<dbReference type="PANTHER" id="PTHR42155">
    <property type="entry name" value="CATION CHANNEL SPERM-ASSOCIATED PROTEIN SUBUNIT ZETA"/>
    <property type="match status" value="1"/>
</dbReference>
<proteinExistence type="predicted"/>
<dbReference type="GO" id="GO:0036128">
    <property type="term" value="C:CatSper complex"/>
    <property type="evidence" value="ECO:0007669"/>
    <property type="project" value="InterPro"/>
</dbReference>
<evidence type="ECO:0000313" key="3">
    <source>
        <dbReference type="RefSeq" id="XP_025860343.1"/>
    </source>
</evidence>
<feature type="region of interest" description="Disordered" evidence="1">
    <location>
        <begin position="1"/>
        <end position="161"/>
    </location>
</feature>
<dbReference type="GeneID" id="112924313"/>
<feature type="region of interest" description="Disordered" evidence="1">
    <location>
        <begin position="191"/>
        <end position="211"/>
    </location>
</feature>
<evidence type="ECO:0000256" key="1">
    <source>
        <dbReference type="SAM" id="MobiDB-lite"/>
    </source>
</evidence>
<dbReference type="RefSeq" id="XP_025860343.1">
    <property type="nucleotide sequence ID" value="XM_026004558.2"/>
</dbReference>
<dbReference type="GO" id="GO:0097228">
    <property type="term" value="C:sperm principal piece"/>
    <property type="evidence" value="ECO:0007669"/>
    <property type="project" value="TreeGrafter"/>
</dbReference>
<dbReference type="PANTHER" id="PTHR42155:SF1">
    <property type="entry name" value="CATION CHANNEL SPERM-ASSOCIATED AUXILIARY SUBUNIT ZETA"/>
    <property type="match status" value="1"/>
</dbReference>
<feature type="compositionally biased region" description="Low complexity" evidence="1">
    <location>
        <begin position="202"/>
        <end position="211"/>
    </location>
</feature>
<protein>
    <submittedName>
        <fullName evidence="3">Cation channel sperm-associated auxiliary subunit zeta</fullName>
    </submittedName>
</protein>
<accession>A0A3Q7SU20</accession>
<organism evidence="2 3">
    <name type="scientific">Vulpes vulpes</name>
    <name type="common">Red fox</name>
    <dbReference type="NCBI Taxonomy" id="9627"/>
    <lineage>
        <taxon>Eukaryota</taxon>
        <taxon>Metazoa</taxon>
        <taxon>Chordata</taxon>
        <taxon>Craniata</taxon>
        <taxon>Vertebrata</taxon>
        <taxon>Euteleostomi</taxon>
        <taxon>Mammalia</taxon>
        <taxon>Eutheria</taxon>
        <taxon>Laurasiatheria</taxon>
        <taxon>Carnivora</taxon>
        <taxon>Caniformia</taxon>
        <taxon>Canidae</taxon>
        <taxon>Vulpes</taxon>
    </lineage>
</organism>
<dbReference type="AlphaFoldDB" id="A0A3Q7SU20"/>
<dbReference type="STRING" id="9627.ENSVVUP00000041843"/>
<feature type="compositionally biased region" description="Acidic residues" evidence="1">
    <location>
        <begin position="152"/>
        <end position="161"/>
    </location>
</feature>
<dbReference type="GO" id="GO:0048240">
    <property type="term" value="P:sperm capacitation"/>
    <property type="evidence" value="ECO:0007669"/>
    <property type="project" value="InterPro"/>
</dbReference>
<dbReference type="Proteomes" id="UP001652641">
    <property type="component" value="Chromosome 5"/>
</dbReference>
<keyword evidence="2" id="KW-1185">Reference proteome</keyword>
<reference evidence="3" key="2">
    <citation type="submission" date="2025-08" db="UniProtKB">
        <authorList>
            <consortium name="RefSeq"/>
        </authorList>
    </citation>
    <scope>IDENTIFICATION</scope>
    <source>
        <tissue evidence="3">Cell line</tissue>
    </source>
</reference>
<reference key="1">
    <citation type="submission" date="2019-01" db="UniProtKB">
        <authorList>
            <consortium name="RefSeq"/>
        </authorList>
    </citation>
    <scope>IDENTIFICATION</scope>
</reference>
<gene>
    <name evidence="3" type="primary">CATSPERZ</name>
</gene>
<dbReference type="GO" id="GO:0030317">
    <property type="term" value="P:flagellated sperm motility"/>
    <property type="evidence" value="ECO:0007669"/>
    <property type="project" value="InterPro"/>
</dbReference>
<feature type="compositionally biased region" description="Pro residues" evidence="1">
    <location>
        <begin position="14"/>
        <end position="38"/>
    </location>
</feature>
<evidence type="ECO:0000313" key="2">
    <source>
        <dbReference type="Proteomes" id="UP001652641"/>
    </source>
</evidence>
<name>A0A3Q7SU20_VULVU</name>